<dbReference type="Pfam" id="PF00092">
    <property type="entry name" value="VWA"/>
    <property type="match status" value="2"/>
</dbReference>
<dbReference type="PANTHER" id="PTHR24020:SF84">
    <property type="entry name" value="VWFA DOMAIN-CONTAINING PROTEIN"/>
    <property type="match status" value="1"/>
</dbReference>
<dbReference type="PANTHER" id="PTHR24020">
    <property type="entry name" value="COLLAGEN ALPHA"/>
    <property type="match status" value="1"/>
</dbReference>
<dbReference type="InterPro" id="IPR050525">
    <property type="entry name" value="ECM_Assembly_Org"/>
</dbReference>
<dbReference type="Proteomes" id="UP000749559">
    <property type="component" value="Unassembled WGS sequence"/>
</dbReference>
<dbReference type="SUPFAM" id="SSF53300">
    <property type="entry name" value="vWA-like"/>
    <property type="match status" value="2"/>
</dbReference>
<dbReference type="AlphaFoldDB" id="A0A8J1TFF7"/>
<proteinExistence type="predicted"/>
<comment type="caution">
    <text evidence="1">The sequence shown here is derived from an EMBL/GenBank/DDBJ whole genome shotgun (WGS) entry which is preliminary data.</text>
</comment>
<keyword evidence="2" id="KW-1185">Reference proteome</keyword>
<sequence>MMPANVPRTPVLLLAIILLAFTSSPALGKKAEINSGNVQSVKLKPGGLKAVIQGWSKTPIDRKAIEDLGDAGTSDDPEFSDELLQVLTDDDLFDKSGSPGSPACFDLVLILDVSCSILLSTKEHARDFAANLVSRLASIPGTDIKVGLMLFCKGTQHVFYLDDGLEVEELVNAIRGADVEGECKSHLHTALKHLHETYFTVEKGDRDNSKYPNVAMMFTDGRTAQFKYNNDTLAQAMAVKEAGIEINIMVTPHRRGLPDTGEFQALPSKPYADHFFKIENEDEEDRVFETLTSHYSCNGPADQQVCADIVFSFDTSCSIDATNITAAVDIAKGISMNLALDSSKGSRISGFSYNVDVVDSFDFSSGEPDGNPANVVKLLSDLKAVRDAVDGCRTRTDIAFNKTIATLATPNDRDDKIYRDVAIFFGDGRTYPMRYRKATIRAAKSIRDNGGVVIWIVLTSNRGLFKIIDGIENEIENVVSEDPFTGEKLIFYHDDPFATRRILGFLDQAAGCL</sequence>
<gene>
    <name evidence="1" type="ORF">OFUS_LOCUS4005</name>
</gene>
<dbReference type="CDD" id="cd01450">
    <property type="entry name" value="vWFA_subfamily_ECM"/>
    <property type="match status" value="1"/>
</dbReference>
<dbReference type="InterPro" id="IPR036465">
    <property type="entry name" value="vWFA_dom_sf"/>
</dbReference>
<dbReference type="PROSITE" id="PS50234">
    <property type="entry name" value="VWFA"/>
    <property type="match status" value="2"/>
</dbReference>
<dbReference type="SMART" id="SM00327">
    <property type="entry name" value="VWA"/>
    <property type="match status" value="2"/>
</dbReference>
<dbReference type="OrthoDB" id="5987433at2759"/>
<evidence type="ECO:0000313" key="2">
    <source>
        <dbReference type="Proteomes" id="UP000749559"/>
    </source>
</evidence>
<dbReference type="EMBL" id="CAIIXF020000002">
    <property type="protein sequence ID" value="CAH1776875.1"/>
    <property type="molecule type" value="Genomic_DNA"/>
</dbReference>
<name>A0A8J1TFF7_OWEFU</name>
<dbReference type="InterPro" id="IPR002035">
    <property type="entry name" value="VWF_A"/>
</dbReference>
<protein>
    <submittedName>
        <fullName evidence="1">Uncharacterized protein</fullName>
    </submittedName>
</protein>
<reference evidence="1" key="1">
    <citation type="submission" date="2022-03" db="EMBL/GenBank/DDBJ databases">
        <authorList>
            <person name="Martin C."/>
        </authorList>
    </citation>
    <scope>NUCLEOTIDE SEQUENCE</scope>
</reference>
<dbReference type="CDD" id="cd00198">
    <property type="entry name" value="vWFA"/>
    <property type="match status" value="1"/>
</dbReference>
<dbReference type="Gene3D" id="3.40.50.410">
    <property type="entry name" value="von Willebrand factor, type A domain"/>
    <property type="match status" value="2"/>
</dbReference>
<organism evidence="1 2">
    <name type="scientific">Owenia fusiformis</name>
    <name type="common">Polychaete worm</name>
    <dbReference type="NCBI Taxonomy" id="6347"/>
    <lineage>
        <taxon>Eukaryota</taxon>
        <taxon>Metazoa</taxon>
        <taxon>Spiralia</taxon>
        <taxon>Lophotrochozoa</taxon>
        <taxon>Annelida</taxon>
        <taxon>Polychaeta</taxon>
        <taxon>Sedentaria</taxon>
        <taxon>Canalipalpata</taxon>
        <taxon>Sabellida</taxon>
        <taxon>Oweniida</taxon>
        <taxon>Oweniidae</taxon>
        <taxon>Owenia</taxon>
    </lineage>
</organism>
<evidence type="ECO:0000313" key="1">
    <source>
        <dbReference type="EMBL" id="CAH1776875.1"/>
    </source>
</evidence>
<accession>A0A8J1TFF7</accession>